<feature type="compositionally biased region" description="Pro residues" evidence="3">
    <location>
        <begin position="206"/>
        <end position="222"/>
    </location>
</feature>
<evidence type="ECO:0000256" key="2">
    <source>
        <dbReference type="PROSITE-ProRule" id="PRU00192"/>
    </source>
</evidence>
<dbReference type="InterPro" id="IPR050670">
    <property type="entry name" value="STAM"/>
</dbReference>
<feature type="compositionally biased region" description="Basic and acidic residues" evidence="3">
    <location>
        <begin position="463"/>
        <end position="473"/>
    </location>
</feature>
<feature type="compositionally biased region" description="Low complexity" evidence="3">
    <location>
        <begin position="418"/>
        <end position="450"/>
    </location>
</feature>
<dbReference type="PANTHER" id="PTHR45929">
    <property type="entry name" value="JAK PATHWAY SIGNAL TRANSDUCTION ADAPTOR MOLECULE"/>
    <property type="match status" value="1"/>
</dbReference>
<keyword evidence="6" id="KW-1185">Reference proteome</keyword>
<feature type="compositionally biased region" description="Pro residues" evidence="3">
    <location>
        <begin position="777"/>
        <end position="786"/>
    </location>
</feature>
<feature type="domain" description="SH3" evidence="4">
    <location>
        <begin position="1147"/>
        <end position="1207"/>
    </location>
</feature>
<feature type="compositionally biased region" description="Pro residues" evidence="3">
    <location>
        <begin position="399"/>
        <end position="417"/>
    </location>
</feature>
<dbReference type="PROSITE" id="PS50002">
    <property type="entry name" value="SH3"/>
    <property type="match status" value="5"/>
</dbReference>
<feature type="compositionally biased region" description="Polar residues" evidence="3">
    <location>
        <begin position="451"/>
        <end position="460"/>
    </location>
</feature>
<dbReference type="OrthoDB" id="27823at2759"/>
<feature type="domain" description="SH3" evidence="4">
    <location>
        <begin position="888"/>
        <end position="947"/>
    </location>
</feature>
<feature type="compositionally biased region" description="Polar residues" evidence="3">
    <location>
        <begin position="242"/>
        <end position="251"/>
    </location>
</feature>
<evidence type="ECO:0000313" key="5">
    <source>
        <dbReference type="EMBL" id="OWF38490.1"/>
    </source>
</evidence>
<feature type="compositionally biased region" description="Polar residues" evidence="3">
    <location>
        <begin position="271"/>
        <end position="298"/>
    </location>
</feature>
<feature type="compositionally biased region" description="Polar residues" evidence="3">
    <location>
        <begin position="344"/>
        <end position="357"/>
    </location>
</feature>
<dbReference type="Gene3D" id="2.30.30.40">
    <property type="entry name" value="SH3 Domains"/>
    <property type="match status" value="5"/>
</dbReference>
<name>A0A210PPR1_MIZYE</name>
<dbReference type="Pfam" id="PF14604">
    <property type="entry name" value="SH3_9"/>
    <property type="match status" value="2"/>
</dbReference>
<dbReference type="Pfam" id="PF07653">
    <property type="entry name" value="SH3_2"/>
    <property type="match status" value="1"/>
</dbReference>
<dbReference type="InterPro" id="IPR001452">
    <property type="entry name" value="SH3_domain"/>
</dbReference>
<dbReference type="CDD" id="cd00174">
    <property type="entry name" value="SH3"/>
    <property type="match status" value="1"/>
</dbReference>
<dbReference type="EMBL" id="NEDP02005565">
    <property type="protein sequence ID" value="OWF38490.1"/>
    <property type="molecule type" value="Genomic_DNA"/>
</dbReference>
<feature type="region of interest" description="Disordered" evidence="3">
    <location>
        <begin position="1"/>
        <end position="791"/>
    </location>
</feature>
<dbReference type="SMART" id="SM00326">
    <property type="entry name" value="SH3"/>
    <property type="match status" value="5"/>
</dbReference>
<keyword evidence="1 2" id="KW-0728">SH3 domain</keyword>
<organism evidence="5 6">
    <name type="scientific">Mizuhopecten yessoensis</name>
    <name type="common">Japanese scallop</name>
    <name type="synonym">Patinopecten yessoensis</name>
    <dbReference type="NCBI Taxonomy" id="6573"/>
    <lineage>
        <taxon>Eukaryota</taxon>
        <taxon>Metazoa</taxon>
        <taxon>Spiralia</taxon>
        <taxon>Lophotrochozoa</taxon>
        <taxon>Mollusca</taxon>
        <taxon>Bivalvia</taxon>
        <taxon>Autobranchia</taxon>
        <taxon>Pteriomorphia</taxon>
        <taxon>Pectinida</taxon>
        <taxon>Pectinoidea</taxon>
        <taxon>Pectinidae</taxon>
        <taxon>Mizuhopecten</taxon>
    </lineage>
</organism>
<feature type="compositionally biased region" description="Low complexity" evidence="3">
    <location>
        <begin position="141"/>
        <end position="158"/>
    </location>
</feature>
<comment type="caution">
    <text evidence="5">The sequence shown here is derived from an EMBL/GenBank/DDBJ whole genome shotgun (WGS) entry which is preliminary data.</text>
</comment>
<dbReference type="InterPro" id="IPR036028">
    <property type="entry name" value="SH3-like_dom_sf"/>
</dbReference>
<feature type="compositionally biased region" description="Basic and acidic residues" evidence="3">
    <location>
        <begin position="623"/>
        <end position="632"/>
    </location>
</feature>
<dbReference type="AlphaFoldDB" id="A0A210PPR1"/>
<feature type="domain" description="SH3" evidence="4">
    <location>
        <begin position="794"/>
        <end position="853"/>
    </location>
</feature>
<feature type="compositionally biased region" description="Basic and acidic residues" evidence="3">
    <location>
        <begin position="332"/>
        <end position="343"/>
    </location>
</feature>
<evidence type="ECO:0000256" key="3">
    <source>
        <dbReference type="SAM" id="MobiDB-lite"/>
    </source>
</evidence>
<evidence type="ECO:0000313" key="6">
    <source>
        <dbReference type="Proteomes" id="UP000242188"/>
    </source>
</evidence>
<evidence type="ECO:0000256" key="1">
    <source>
        <dbReference type="ARBA" id="ARBA00022443"/>
    </source>
</evidence>
<reference evidence="5 6" key="1">
    <citation type="journal article" date="2017" name="Nat. Ecol. Evol.">
        <title>Scallop genome provides insights into evolution of bilaterian karyotype and development.</title>
        <authorList>
            <person name="Wang S."/>
            <person name="Zhang J."/>
            <person name="Jiao W."/>
            <person name="Li J."/>
            <person name="Xun X."/>
            <person name="Sun Y."/>
            <person name="Guo X."/>
            <person name="Huan P."/>
            <person name="Dong B."/>
            <person name="Zhang L."/>
            <person name="Hu X."/>
            <person name="Sun X."/>
            <person name="Wang J."/>
            <person name="Zhao C."/>
            <person name="Wang Y."/>
            <person name="Wang D."/>
            <person name="Huang X."/>
            <person name="Wang R."/>
            <person name="Lv J."/>
            <person name="Li Y."/>
            <person name="Zhang Z."/>
            <person name="Liu B."/>
            <person name="Lu W."/>
            <person name="Hui Y."/>
            <person name="Liang J."/>
            <person name="Zhou Z."/>
            <person name="Hou R."/>
            <person name="Li X."/>
            <person name="Liu Y."/>
            <person name="Li H."/>
            <person name="Ning X."/>
            <person name="Lin Y."/>
            <person name="Zhao L."/>
            <person name="Xing Q."/>
            <person name="Dou J."/>
            <person name="Li Y."/>
            <person name="Mao J."/>
            <person name="Guo H."/>
            <person name="Dou H."/>
            <person name="Li T."/>
            <person name="Mu C."/>
            <person name="Jiang W."/>
            <person name="Fu Q."/>
            <person name="Fu X."/>
            <person name="Miao Y."/>
            <person name="Liu J."/>
            <person name="Yu Q."/>
            <person name="Li R."/>
            <person name="Liao H."/>
            <person name="Li X."/>
            <person name="Kong Y."/>
            <person name="Jiang Z."/>
            <person name="Chourrout D."/>
            <person name="Li R."/>
            <person name="Bao Z."/>
        </authorList>
    </citation>
    <scope>NUCLEOTIDE SEQUENCE [LARGE SCALE GENOMIC DNA]</scope>
    <source>
        <strain evidence="5 6">PY_sf001</strain>
    </source>
</reference>
<proteinExistence type="predicted"/>
<protein>
    <submittedName>
        <fullName evidence="5">SH3 domain-containing protein 19</fullName>
    </submittedName>
</protein>
<dbReference type="GO" id="GO:0043328">
    <property type="term" value="P:protein transport to vacuole involved in ubiquitin-dependent protein catabolic process via the multivesicular body sorting pathway"/>
    <property type="evidence" value="ECO:0007669"/>
    <property type="project" value="TreeGrafter"/>
</dbReference>
<dbReference type="SUPFAM" id="SSF50044">
    <property type="entry name" value="SH3-domain"/>
    <property type="match status" value="5"/>
</dbReference>
<dbReference type="Proteomes" id="UP000242188">
    <property type="component" value="Unassembled WGS sequence"/>
</dbReference>
<dbReference type="Pfam" id="PF00018">
    <property type="entry name" value="SH3_1"/>
    <property type="match status" value="2"/>
</dbReference>
<feature type="compositionally biased region" description="Polar residues" evidence="3">
    <location>
        <begin position="566"/>
        <end position="581"/>
    </location>
</feature>
<feature type="compositionally biased region" description="Basic and acidic residues" evidence="3">
    <location>
        <begin position="174"/>
        <end position="189"/>
    </location>
</feature>
<evidence type="ECO:0000259" key="4">
    <source>
        <dbReference type="PROSITE" id="PS50002"/>
    </source>
</evidence>
<feature type="region of interest" description="Disordered" evidence="3">
    <location>
        <begin position="953"/>
        <end position="972"/>
    </location>
</feature>
<sequence>MAEGGVAPQPPIKRPTRRPFSDVPQGASFTDSDHAPTISSIPKIPARPAPSIPGGRAPPKPPDPGGRVPPKPPSKPPATSALSSQPVPMRGDSTKMKAQQTKIPPRPASVSLDKTAIKRRPEITIVCARPMSEVGFRDQTQNSNQSNKSSASSADQSKPITEVNLRNLPPVPPRTDKKEEDHRRDEKLTTRPSGKPPLIPQQLPSRVPPPTTSLHAPPPSPRPRVAAWNSSSLSDKNPSPSQEEASATNSERSGDTLLQKEPLVALKPVSVCSTKSPEVISQSNSPSDDVIPSAQTQFKKPLRPTIIRPQKKSHVQKPKEEKSSGTELATSKGDEHVNVKEDNTSANIENTEKSSVSPMLRPKPMARERPKSMSIADSVKRFEIKTDSQANVPVIAGKKPPPPLTPKPKPNVLPKPNKPSNTSPSESTPSSSVSSTPTSVVVSPVGTSSSEQLVNSQQCPEKNVQKMAEDVFKPKTQPTKPSKRPTIIRAPPKPKRSSDHSSDDDEEEKDIVKEDEKVEESAPVVVVKRRVKATTDDILVTRSDKAPPLPNKRPVSIAGIPHGFSLPSSGQDEANDLVSNKEQFRPKPVTRGSVAHEAPDHKSHGSHRPKIIGRPPPPVIIKQDPEEKKPSRPEVPNTSQRPKSAVCDSRSRMDEPSRLLPSLGGHPPRRPTSFDPKLTATQGTSKPPLGRPPPPAPRERLTIPGESDDTIKDNKKGKKEGQPSPTLAPKRPPAASPSKVNSRSSVRPDKPQPPRPASMRHTSLPHPLPAGKSSSPPRLPTRPTPGHPLYHYMDRMPHGIALHNFDGVDEGDLSFKATERVLLVSQMDESWLRGKIDDREGIFPAEFIQIVVPLPNQSPPVGPDITDRPVAAWGDDDTQSLKKPDLIGQGPRCCARFDFDGEGENDLQFEEGDYIRLLDKIGDEWAEGEINGCKGVFPLVYVEIIEDLPTKTSEAEHLPPQMSEVPGNSPGHLSEDLKLEPSSEVDVATVMYNFDGSDPGDLPLNVGDMVKVIGIVNEEWLYGQRGEQRGQFPANFIDSIPNNLPPYDPEVKPVTQNTVIESSMEEKSDLPLSDVIYCVALHAFNGEGDDELSFSEGDRILVLENLGSDWCKGKLNNKCGIFPSTFVEMEKKSPGNPPPEKPADVKLPVQYGVALYEFDAMESNELSLKVGDRVLLGDFAADASDWRWGEFGGHSGIFPAAFVELES</sequence>
<feature type="compositionally biased region" description="Low complexity" evidence="3">
    <location>
        <begin position="229"/>
        <end position="241"/>
    </location>
</feature>
<feature type="domain" description="SH3" evidence="4">
    <location>
        <begin position="983"/>
        <end position="1042"/>
    </location>
</feature>
<feature type="domain" description="SH3" evidence="4">
    <location>
        <begin position="1073"/>
        <end position="1132"/>
    </location>
</feature>
<gene>
    <name evidence="5" type="ORF">KP79_PYT12166</name>
</gene>
<dbReference type="PRINTS" id="PR00499">
    <property type="entry name" value="P67PHOX"/>
</dbReference>
<dbReference type="GO" id="GO:0033565">
    <property type="term" value="C:ESCRT-0 complex"/>
    <property type="evidence" value="ECO:0007669"/>
    <property type="project" value="TreeGrafter"/>
</dbReference>
<dbReference type="STRING" id="6573.A0A210PPR1"/>
<accession>A0A210PPR1</accession>
<dbReference type="PANTHER" id="PTHR45929:SF2">
    <property type="entry name" value="SIGNAL TRANSDUCING ADAPTER MOLECULE 1"/>
    <property type="match status" value="1"/>
</dbReference>
<feature type="compositionally biased region" description="Basic and acidic residues" evidence="3">
    <location>
        <begin position="510"/>
        <end position="520"/>
    </location>
</feature>
<feature type="compositionally biased region" description="Pro residues" evidence="3">
    <location>
        <begin position="45"/>
        <end position="76"/>
    </location>
</feature>